<feature type="domain" description="PAS" evidence="16">
    <location>
        <begin position="116"/>
        <end position="185"/>
    </location>
</feature>
<dbReference type="SUPFAM" id="SSF55785">
    <property type="entry name" value="PYP-like sensor domain (PAS domain)"/>
    <property type="match status" value="2"/>
</dbReference>
<evidence type="ECO:0000256" key="9">
    <source>
        <dbReference type="ARBA" id="ARBA00022737"/>
    </source>
</evidence>
<evidence type="ECO:0000313" key="18">
    <source>
        <dbReference type="EMBL" id="MDY0884997.1"/>
    </source>
</evidence>
<dbReference type="InterPro" id="IPR011102">
    <property type="entry name" value="Sig_transdc_His_kinase_HWE"/>
</dbReference>
<gene>
    <name evidence="18" type="ORF">SMD27_19295</name>
</gene>
<keyword evidence="15" id="KW-0675">Receptor</keyword>
<keyword evidence="10" id="KW-0547">Nucleotide-binding</keyword>
<dbReference type="Proteomes" id="UP001279642">
    <property type="component" value="Unassembled WGS sequence"/>
</dbReference>
<keyword evidence="12" id="KW-0067">ATP-binding</keyword>
<dbReference type="EC" id="2.7.13.3" evidence="2"/>
<keyword evidence="19" id="KW-1185">Reference proteome</keyword>
<keyword evidence="13" id="KW-0157">Chromophore</keyword>
<dbReference type="CDD" id="cd16936">
    <property type="entry name" value="HATPase_RsbW-like"/>
    <property type="match status" value="1"/>
</dbReference>
<dbReference type="InterPro" id="IPR035965">
    <property type="entry name" value="PAS-like_dom_sf"/>
</dbReference>
<dbReference type="Pfam" id="PF07536">
    <property type="entry name" value="HWE_HK"/>
    <property type="match status" value="1"/>
</dbReference>
<dbReference type="PANTHER" id="PTHR41523:SF8">
    <property type="entry name" value="ETHYLENE RESPONSE SENSOR PROTEIN"/>
    <property type="match status" value="1"/>
</dbReference>
<dbReference type="PROSITE" id="PS50112">
    <property type="entry name" value="PAS"/>
    <property type="match status" value="1"/>
</dbReference>
<organism evidence="18 19">
    <name type="scientific">Dongia soli</name>
    <dbReference type="NCBI Taxonomy" id="600628"/>
    <lineage>
        <taxon>Bacteria</taxon>
        <taxon>Pseudomonadati</taxon>
        <taxon>Pseudomonadota</taxon>
        <taxon>Alphaproteobacteria</taxon>
        <taxon>Rhodospirillales</taxon>
        <taxon>Dongiaceae</taxon>
        <taxon>Dongia</taxon>
    </lineage>
</organism>
<evidence type="ECO:0000256" key="1">
    <source>
        <dbReference type="ARBA" id="ARBA00000085"/>
    </source>
</evidence>
<dbReference type="Gene3D" id="3.30.450.20">
    <property type="entry name" value="PAS domain"/>
    <property type="match status" value="2"/>
</dbReference>
<dbReference type="InterPro" id="IPR000014">
    <property type="entry name" value="PAS"/>
</dbReference>
<dbReference type="Pfam" id="PF13581">
    <property type="entry name" value="HATPase_c_2"/>
    <property type="match status" value="1"/>
</dbReference>
<evidence type="ECO:0000256" key="13">
    <source>
        <dbReference type="ARBA" id="ARBA00022991"/>
    </source>
</evidence>
<keyword evidence="6" id="KW-0285">Flavoprotein</keyword>
<keyword evidence="7" id="KW-0288">FMN</keyword>
<dbReference type="PROSITE" id="PS50113">
    <property type="entry name" value="PAC"/>
    <property type="match status" value="1"/>
</dbReference>
<keyword evidence="14" id="KW-0843">Virulence</keyword>
<name>A0ABU5EFM5_9PROT</name>
<evidence type="ECO:0000256" key="4">
    <source>
        <dbReference type="ARBA" id="ARBA00022553"/>
    </source>
</evidence>
<evidence type="ECO:0000256" key="2">
    <source>
        <dbReference type="ARBA" id="ARBA00012438"/>
    </source>
</evidence>
<comment type="caution">
    <text evidence="18">The sequence shown here is derived from an EMBL/GenBank/DDBJ whole genome shotgun (WGS) entry which is preliminary data.</text>
</comment>
<dbReference type="CDD" id="cd00130">
    <property type="entry name" value="PAS"/>
    <property type="match status" value="1"/>
</dbReference>
<feature type="domain" description="PAC" evidence="17">
    <location>
        <begin position="189"/>
        <end position="241"/>
    </location>
</feature>
<dbReference type="SUPFAM" id="SSF55874">
    <property type="entry name" value="ATPase domain of HSP90 chaperone/DNA topoisomerase II/histidine kinase"/>
    <property type="match status" value="1"/>
</dbReference>
<dbReference type="SMART" id="SM00086">
    <property type="entry name" value="PAC"/>
    <property type="match status" value="1"/>
</dbReference>
<proteinExistence type="predicted"/>
<evidence type="ECO:0000313" key="19">
    <source>
        <dbReference type="Proteomes" id="UP001279642"/>
    </source>
</evidence>
<evidence type="ECO:0000256" key="6">
    <source>
        <dbReference type="ARBA" id="ARBA00022630"/>
    </source>
</evidence>
<keyword evidence="11" id="KW-0418">Kinase</keyword>
<dbReference type="InterPro" id="IPR036890">
    <property type="entry name" value="HATPase_C_sf"/>
</dbReference>
<accession>A0ABU5EFM5</accession>
<dbReference type="PANTHER" id="PTHR41523">
    <property type="entry name" value="TWO-COMPONENT SYSTEM SENSOR PROTEIN"/>
    <property type="match status" value="1"/>
</dbReference>
<evidence type="ECO:0000256" key="8">
    <source>
        <dbReference type="ARBA" id="ARBA00022679"/>
    </source>
</evidence>
<dbReference type="RefSeq" id="WP_320510071.1">
    <property type="nucleotide sequence ID" value="NZ_JAXCLW010000007.1"/>
</dbReference>
<keyword evidence="9" id="KW-0677">Repeat</keyword>
<dbReference type="InterPro" id="IPR003594">
    <property type="entry name" value="HATPase_dom"/>
</dbReference>
<dbReference type="NCBIfam" id="TIGR00229">
    <property type="entry name" value="sensory_box"/>
    <property type="match status" value="1"/>
</dbReference>
<dbReference type="Pfam" id="PF13426">
    <property type="entry name" value="PAS_9"/>
    <property type="match status" value="1"/>
</dbReference>
<evidence type="ECO:0000256" key="5">
    <source>
        <dbReference type="ARBA" id="ARBA00022606"/>
    </source>
</evidence>
<comment type="catalytic activity">
    <reaction evidence="1">
        <text>ATP + protein L-histidine = ADP + protein N-phospho-L-histidine.</text>
        <dbReference type="EC" id="2.7.13.3"/>
    </reaction>
</comment>
<reference evidence="18 19" key="1">
    <citation type="journal article" date="2016" name="Antonie Van Leeuwenhoek">
        <title>Dongia soli sp. nov., isolated from soil from Dokdo, Korea.</title>
        <authorList>
            <person name="Kim D.U."/>
            <person name="Lee H."/>
            <person name="Kim H."/>
            <person name="Kim S.G."/>
            <person name="Ka J.O."/>
        </authorList>
    </citation>
    <scope>NUCLEOTIDE SEQUENCE [LARGE SCALE GENOMIC DNA]</scope>
    <source>
        <strain evidence="18 19">D78</strain>
    </source>
</reference>
<dbReference type="SMART" id="SM00911">
    <property type="entry name" value="HWE_HK"/>
    <property type="match status" value="1"/>
</dbReference>
<evidence type="ECO:0000256" key="15">
    <source>
        <dbReference type="ARBA" id="ARBA00023170"/>
    </source>
</evidence>
<dbReference type="InterPro" id="IPR000700">
    <property type="entry name" value="PAS-assoc_C"/>
</dbReference>
<keyword evidence="4" id="KW-0597">Phosphoprotein</keyword>
<dbReference type="SMART" id="SM00091">
    <property type="entry name" value="PAS"/>
    <property type="match status" value="2"/>
</dbReference>
<evidence type="ECO:0000256" key="3">
    <source>
        <dbReference type="ARBA" id="ARBA00022543"/>
    </source>
</evidence>
<protein>
    <recommendedName>
        <fullName evidence="2">histidine kinase</fullName>
        <ecNumber evidence="2">2.7.13.3</ecNumber>
    </recommendedName>
</protein>
<evidence type="ECO:0000256" key="14">
    <source>
        <dbReference type="ARBA" id="ARBA00023026"/>
    </source>
</evidence>
<keyword evidence="3" id="KW-0600">Photoreceptor protein</keyword>
<evidence type="ECO:0000259" key="17">
    <source>
        <dbReference type="PROSITE" id="PS50113"/>
    </source>
</evidence>
<evidence type="ECO:0000256" key="7">
    <source>
        <dbReference type="ARBA" id="ARBA00022643"/>
    </source>
</evidence>
<evidence type="ECO:0000256" key="12">
    <source>
        <dbReference type="ARBA" id="ARBA00022840"/>
    </source>
</evidence>
<evidence type="ECO:0000259" key="16">
    <source>
        <dbReference type="PROSITE" id="PS50112"/>
    </source>
</evidence>
<sequence length="441" mass="48304">MPQAIYATDACRRLTYFNQTAAGLWQKAPKIGDEDCLVSWRLHRLDGALLAYADSPMGQVLANGIARQGEPMVAERPDGTRQSLLVFSSPILNPSGAITGAVNILILPEEKTTMETEALLASIVASSDDAILTKDLNGIITSWNEGAQRLFGYTADETIGQPITMLIPADRQDEEPEILRRIRSGVRVDHFETIRRRKDGSLVEISLTISPVRNRFGRIIGASKIARDITERKRAEERQHLLLQEMNHRLKNVLALSAGIISMSRKYASSVDEFAEATQGRLRALAEAHSLTLQSHRSETASACTRNSLHDLAKTIVAPYNHGKGASPVEISGCDIELGPNATTAIALIVHELATNSVKYGALSVPEGRVDIQCIDNESRVKIVWRDRGGPSPVASEKRPEGFGTRLTSLTLSGLGGQLTREWHQDGLRIEISLPKERLLS</sequence>
<dbReference type="InterPro" id="IPR001610">
    <property type="entry name" value="PAC"/>
</dbReference>
<evidence type="ECO:0000256" key="10">
    <source>
        <dbReference type="ARBA" id="ARBA00022741"/>
    </source>
</evidence>
<dbReference type="Gene3D" id="3.30.565.10">
    <property type="entry name" value="Histidine kinase-like ATPase, C-terminal domain"/>
    <property type="match status" value="1"/>
</dbReference>
<keyword evidence="5" id="KW-0716">Sensory transduction</keyword>
<dbReference type="EMBL" id="JAXCLW010000007">
    <property type="protein sequence ID" value="MDY0884997.1"/>
    <property type="molecule type" value="Genomic_DNA"/>
</dbReference>
<evidence type="ECO:0000256" key="11">
    <source>
        <dbReference type="ARBA" id="ARBA00022777"/>
    </source>
</evidence>
<keyword evidence="8" id="KW-0808">Transferase</keyword>